<dbReference type="STRING" id="34002.SAMN04489859_102164"/>
<dbReference type="GO" id="GO:0004519">
    <property type="term" value="F:endonuclease activity"/>
    <property type="evidence" value="ECO:0007669"/>
    <property type="project" value="InterPro"/>
</dbReference>
<gene>
    <name evidence="3" type="ORF">SAMN04489859_102164</name>
</gene>
<dbReference type="Pfam" id="PF20441">
    <property type="entry name" value="TerL_nuclease"/>
    <property type="match status" value="1"/>
</dbReference>
<evidence type="ECO:0000313" key="3">
    <source>
        <dbReference type="EMBL" id="SEN90536.1"/>
    </source>
</evidence>
<evidence type="ECO:0000259" key="1">
    <source>
        <dbReference type="Pfam" id="PF03354"/>
    </source>
</evidence>
<evidence type="ECO:0000313" key="4">
    <source>
        <dbReference type="Proteomes" id="UP000199054"/>
    </source>
</evidence>
<dbReference type="InterPro" id="IPR027417">
    <property type="entry name" value="P-loop_NTPase"/>
</dbReference>
<dbReference type="Gene3D" id="3.40.50.300">
    <property type="entry name" value="P-loop containing nucleotide triphosphate hydrolases"/>
    <property type="match status" value="1"/>
</dbReference>
<dbReference type="AlphaFoldDB" id="A0A1H8KDD6"/>
<feature type="domain" description="Terminase large subunit-like ATPase" evidence="1">
    <location>
        <begin position="77"/>
        <end position="234"/>
    </location>
</feature>
<dbReference type="Pfam" id="PF03354">
    <property type="entry name" value="TerL_ATPase"/>
    <property type="match status" value="1"/>
</dbReference>
<dbReference type="PANTHER" id="PTHR41287">
    <property type="match status" value="1"/>
</dbReference>
<dbReference type="OrthoDB" id="9760250at2"/>
<proteinExistence type="predicted"/>
<keyword evidence="4" id="KW-1185">Reference proteome</keyword>
<feature type="domain" description="Terminase large subunit-like endonuclease" evidence="2">
    <location>
        <begin position="271"/>
        <end position="547"/>
    </location>
</feature>
<dbReference type="InterPro" id="IPR046462">
    <property type="entry name" value="TerL_nuclease"/>
</dbReference>
<dbReference type="EMBL" id="FODE01000021">
    <property type="protein sequence ID" value="SEN90536.1"/>
    <property type="molecule type" value="Genomic_DNA"/>
</dbReference>
<name>A0A1H8KDD6_9RHOB</name>
<sequence>MRTDDLPAPESWDTSLPDWKARIVNRKPLIPDLPLFDAVADKALAIFKRLKIPDDFGTPRTFEEAGDDWIFDFVRAVFGSYDPERKVRMIREFLLLVPKGNAKTTYAAAIILVAAIMNERPHAELMLIAPSQKIAKRAFSQAAGMIRLDQDLTAMFDPKAYSNEIVKLDDVVPSRIQIVSADPSVVTGAMATFTLIDETHEFAKMSKAADVFAEIKGSLGKRPDGFLLQITTQSKAPPTGVWKSELTIARKVRDGEMRRSLLPVLYELPPEMAANDGWRDRSTWGMVNPNLNRSVSEDYIAGEIEKAEIDGPHQMALIASQHLNVEVGQGLNADRWAGALYWEKNADPSLTFERMLEDCDVMVAAGDVGGADDLFGFAAIGRHRHSRKWLAWHWAWCLRPVLELRKSIAPKLEELAQMDQLGITDSAAEQVEAAVQICCRIRDAGLFPEKAGIGLDPHGVAALVDALEEEGFELGKDIVPVGQGYKLSGAIKGVERRLFDGRLKHGGQELMTWCVGNAKAEQRGNNVYVTKEAAGVAKIDPLIALFTGAILMDGNPEPVGNLDSFISQPLMVI</sequence>
<organism evidence="3 4">
    <name type="scientific">Paracoccus alcaliphilus</name>
    <dbReference type="NCBI Taxonomy" id="34002"/>
    <lineage>
        <taxon>Bacteria</taxon>
        <taxon>Pseudomonadati</taxon>
        <taxon>Pseudomonadota</taxon>
        <taxon>Alphaproteobacteria</taxon>
        <taxon>Rhodobacterales</taxon>
        <taxon>Paracoccaceae</taxon>
        <taxon>Paracoccus</taxon>
    </lineage>
</organism>
<evidence type="ECO:0000259" key="2">
    <source>
        <dbReference type="Pfam" id="PF20441"/>
    </source>
</evidence>
<dbReference type="InterPro" id="IPR005021">
    <property type="entry name" value="Terminase_largesu-like"/>
</dbReference>
<dbReference type="PANTHER" id="PTHR41287:SF1">
    <property type="entry name" value="PROTEIN YMFN"/>
    <property type="match status" value="1"/>
</dbReference>
<dbReference type="InterPro" id="IPR046461">
    <property type="entry name" value="TerL_ATPase"/>
</dbReference>
<dbReference type="RefSeq" id="WP_090613708.1">
    <property type="nucleotide sequence ID" value="NZ_CP067124.1"/>
</dbReference>
<protein>
    <submittedName>
        <fullName evidence="3">Phage terminase-like protein, large subunit, contains N-terminal HTH domain</fullName>
    </submittedName>
</protein>
<dbReference type="Proteomes" id="UP000199054">
    <property type="component" value="Unassembled WGS sequence"/>
</dbReference>
<reference evidence="3 4" key="1">
    <citation type="submission" date="2016-10" db="EMBL/GenBank/DDBJ databases">
        <authorList>
            <person name="de Groot N.N."/>
        </authorList>
    </citation>
    <scope>NUCLEOTIDE SEQUENCE [LARGE SCALE GENOMIC DNA]</scope>
    <source>
        <strain evidence="3 4">DSM 8512</strain>
    </source>
</reference>
<accession>A0A1H8KDD6</accession>